<dbReference type="EMBL" id="JARRAF010000011">
    <property type="protein sequence ID" value="MDK2124595.1"/>
    <property type="molecule type" value="Genomic_DNA"/>
</dbReference>
<dbReference type="Proteomes" id="UP001172778">
    <property type="component" value="Unassembled WGS sequence"/>
</dbReference>
<feature type="domain" description="HTH lysR-type" evidence="5">
    <location>
        <begin position="11"/>
        <end position="62"/>
    </location>
</feature>
<dbReference type="InterPro" id="IPR036390">
    <property type="entry name" value="WH_DNA-bd_sf"/>
</dbReference>
<protein>
    <submittedName>
        <fullName evidence="6">LysR family transcriptional regulator</fullName>
    </submittedName>
</protein>
<name>A0ABT7DX10_9NEIS</name>
<evidence type="ECO:0000256" key="2">
    <source>
        <dbReference type="ARBA" id="ARBA00023015"/>
    </source>
</evidence>
<comment type="caution">
    <text evidence="6">The sequence shown here is derived from an EMBL/GenBank/DDBJ whole genome shotgun (WGS) entry which is preliminary data.</text>
</comment>
<dbReference type="SUPFAM" id="SSF53850">
    <property type="entry name" value="Periplasmic binding protein-like II"/>
    <property type="match status" value="1"/>
</dbReference>
<dbReference type="PANTHER" id="PTHR30537">
    <property type="entry name" value="HTH-TYPE TRANSCRIPTIONAL REGULATOR"/>
    <property type="match status" value="1"/>
</dbReference>
<keyword evidence="7" id="KW-1185">Reference proteome</keyword>
<evidence type="ECO:0000313" key="7">
    <source>
        <dbReference type="Proteomes" id="UP001172778"/>
    </source>
</evidence>
<dbReference type="Pfam" id="PF03466">
    <property type="entry name" value="LysR_substrate"/>
    <property type="match status" value="1"/>
</dbReference>
<reference evidence="6" key="1">
    <citation type="submission" date="2023-03" db="EMBL/GenBank/DDBJ databases">
        <title>Chitinimonas shenzhenensis gen. nov., sp. nov., a novel member of family Burkholderiaceae isolated from activated sludge collected in Shen Zhen, China.</title>
        <authorList>
            <person name="Wang X."/>
        </authorList>
    </citation>
    <scope>NUCLEOTIDE SEQUENCE</scope>
    <source>
        <strain evidence="6">DQS-5</strain>
    </source>
</reference>
<proteinExistence type="inferred from homology"/>
<dbReference type="SUPFAM" id="SSF46785">
    <property type="entry name" value="Winged helix' DNA-binding domain"/>
    <property type="match status" value="1"/>
</dbReference>
<keyword evidence="3" id="KW-0238">DNA-binding</keyword>
<sequence length="300" mass="32732">MDKNIGWELYRSFLAVLLEGSLSAAARRLALTQPTLGRHIALLEQQLGLTLFTRSQNGLMATEAALALRESAQAMCAAAASLERVARGLGEAVQGEVRIAASEVIGVEVLPPILVALQQRYPKLKVELVLSNRLQDLVHREADIAVRMAPPQQEVLLATRVGDVVLGLHAHRRYLAQQGTPTGIADLVDHTLIGFDQETPFLRAARASLDLPLWVRDNFALRCDSDLGQLAMLRAGAGIGICQIALAQRDVDLVHLLPEQLSLSLTTWVAMHEGLRTSPRCRVTFDALVSGLRAYLGQRH</sequence>
<dbReference type="Gene3D" id="3.40.190.290">
    <property type="match status" value="1"/>
</dbReference>
<evidence type="ECO:0000256" key="3">
    <source>
        <dbReference type="ARBA" id="ARBA00023125"/>
    </source>
</evidence>
<evidence type="ECO:0000256" key="4">
    <source>
        <dbReference type="ARBA" id="ARBA00023163"/>
    </source>
</evidence>
<evidence type="ECO:0000259" key="5">
    <source>
        <dbReference type="PROSITE" id="PS50931"/>
    </source>
</evidence>
<dbReference type="Gene3D" id="1.10.10.10">
    <property type="entry name" value="Winged helix-like DNA-binding domain superfamily/Winged helix DNA-binding domain"/>
    <property type="match status" value="1"/>
</dbReference>
<dbReference type="InterPro" id="IPR058163">
    <property type="entry name" value="LysR-type_TF_proteobact-type"/>
</dbReference>
<dbReference type="InterPro" id="IPR036388">
    <property type="entry name" value="WH-like_DNA-bd_sf"/>
</dbReference>
<evidence type="ECO:0000256" key="1">
    <source>
        <dbReference type="ARBA" id="ARBA00009437"/>
    </source>
</evidence>
<dbReference type="InterPro" id="IPR005119">
    <property type="entry name" value="LysR_subst-bd"/>
</dbReference>
<organism evidence="6 7">
    <name type="scientific">Parachitinimonas caeni</name>
    <dbReference type="NCBI Taxonomy" id="3031301"/>
    <lineage>
        <taxon>Bacteria</taxon>
        <taxon>Pseudomonadati</taxon>
        <taxon>Pseudomonadota</taxon>
        <taxon>Betaproteobacteria</taxon>
        <taxon>Neisseriales</taxon>
        <taxon>Chitinibacteraceae</taxon>
        <taxon>Parachitinimonas</taxon>
    </lineage>
</organism>
<dbReference type="PROSITE" id="PS50931">
    <property type="entry name" value="HTH_LYSR"/>
    <property type="match status" value="1"/>
</dbReference>
<accession>A0ABT7DX10</accession>
<evidence type="ECO:0000313" key="6">
    <source>
        <dbReference type="EMBL" id="MDK2124595.1"/>
    </source>
</evidence>
<gene>
    <name evidence="6" type="ORF">PZA18_11085</name>
</gene>
<dbReference type="RefSeq" id="WP_284100908.1">
    <property type="nucleotide sequence ID" value="NZ_JARRAF010000011.1"/>
</dbReference>
<keyword evidence="4" id="KW-0804">Transcription</keyword>
<comment type="similarity">
    <text evidence="1">Belongs to the LysR transcriptional regulatory family.</text>
</comment>
<dbReference type="PANTHER" id="PTHR30537:SF3">
    <property type="entry name" value="TRANSCRIPTIONAL REGULATORY PROTEIN"/>
    <property type="match status" value="1"/>
</dbReference>
<dbReference type="Pfam" id="PF00126">
    <property type="entry name" value="HTH_1"/>
    <property type="match status" value="1"/>
</dbReference>
<keyword evidence="2" id="KW-0805">Transcription regulation</keyword>
<dbReference type="PRINTS" id="PR00039">
    <property type="entry name" value="HTHLYSR"/>
</dbReference>
<dbReference type="InterPro" id="IPR000847">
    <property type="entry name" value="LysR_HTH_N"/>
</dbReference>